<dbReference type="Proteomes" id="UP001491310">
    <property type="component" value="Unassembled WGS sequence"/>
</dbReference>
<feature type="domain" description="Obg" evidence="4">
    <location>
        <begin position="54"/>
        <end position="333"/>
    </location>
</feature>
<dbReference type="InterPro" id="IPR006169">
    <property type="entry name" value="GTP1_OBG_dom"/>
</dbReference>
<evidence type="ECO:0000313" key="5">
    <source>
        <dbReference type="EMBL" id="KAK9915811.1"/>
    </source>
</evidence>
<dbReference type="Pfam" id="PF01926">
    <property type="entry name" value="MMR_HSR1"/>
    <property type="match status" value="1"/>
</dbReference>
<dbReference type="InterPro" id="IPR036726">
    <property type="entry name" value="GTP1_OBG_dom_sf"/>
</dbReference>
<feature type="domain" description="OBG-type G" evidence="3">
    <location>
        <begin position="144"/>
        <end position="318"/>
    </location>
</feature>
<dbReference type="PANTHER" id="PTHR11702">
    <property type="entry name" value="DEVELOPMENTALLY REGULATED GTP-BINDING PROTEIN-RELATED"/>
    <property type="match status" value="1"/>
</dbReference>
<dbReference type="InterPro" id="IPR031167">
    <property type="entry name" value="G_OBG"/>
</dbReference>
<sequence length="333" mass="35294">MQVLGKIIRGRGVRCLTSPCEFAVRGHRLLANAAADEEILQSIYEKVDQPGVDHKFIDKVRIRATAGAGGSGCDSIWKSNKKGKFKPPDGGSGGRGGDVIVIACSTIKDLSGIRFVQKAGRGGQGRSQKQAGARGTDRIIEVPADVGFVGAPNAGKSTLLRALSNARPRVGDFAFTTLQPQLGVVPFDEGRMVVADIPGLIAGASGNRGLGHSFLRHIERTGMLAFVLDISSGQQGDGGLQPCEQLRMLQRELCLYSPALLQKPALVVANKVDSLEGHASAQALMTLQQSTDLPVLAVSGLQQTNISELRDALLHHDLHCASKHMATIEVAKE</sequence>
<evidence type="ECO:0000256" key="1">
    <source>
        <dbReference type="ARBA" id="ARBA00022741"/>
    </source>
</evidence>
<name>A0ABR2YVU6_9CHLO</name>
<dbReference type="PANTHER" id="PTHR11702:SF31">
    <property type="entry name" value="MITOCHONDRIAL RIBOSOME-ASSOCIATED GTPASE 2"/>
    <property type="match status" value="1"/>
</dbReference>
<protein>
    <recommendedName>
        <fullName evidence="7">P-loop containing nucleoside triphosphate hydrolase protein</fullName>
    </recommendedName>
</protein>
<dbReference type="PRINTS" id="PR00326">
    <property type="entry name" value="GTP1OBG"/>
</dbReference>
<keyword evidence="6" id="KW-1185">Reference proteome</keyword>
<gene>
    <name evidence="5" type="ORF">WJX75_004336</name>
</gene>
<dbReference type="InterPro" id="IPR006073">
    <property type="entry name" value="GTP-bd"/>
</dbReference>
<keyword evidence="1" id="KW-0547">Nucleotide-binding</keyword>
<evidence type="ECO:0000259" key="4">
    <source>
        <dbReference type="PROSITE" id="PS51883"/>
    </source>
</evidence>
<dbReference type="InterPro" id="IPR045086">
    <property type="entry name" value="OBG_GTPase"/>
</dbReference>
<evidence type="ECO:0000313" key="6">
    <source>
        <dbReference type="Proteomes" id="UP001491310"/>
    </source>
</evidence>
<accession>A0ABR2YVU6</accession>
<dbReference type="PROSITE" id="PS51710">
    <property type="entry name" value="G_OBG"/>
    <property type="match status" value="1"/>
</dbReference>
<dbReference type="EMBL" id="JALJOT010000004">
    <property type="protein sequence ID" value="KAK9915811.1"/>
    <property type="molecule type" value="Genomic_DNA"/>
</dbReference>
<dbReference type="CDD" id="cd01898">
    <property type="entry name" value="Obg"/>
    <property type="match status" value="1"/>
</dbReference>
<dbReference type="InterPro" id="IPR027417">
    <property type="entry name" value="P-loop_NTPase"/>
</dbReference>
<dbReference type="SUPFAM" id="SSF82051">
    <property type="entry name" value="Obg GTP-binding protein N-terminal domain"/>
    <property type="match status" value="1"/>
</dbReference>
<dbReference type="Gene3D" id="3.40.50.300">
    <property type="entry name" value="P-loop containing nucleotide triphosphate hydrolases"/>
    <property type="match status" value="1"/>
</dbReference>
<evidence type="ECO:0000256" key="2">
    <source>
        <dbReference type="ARBA" id="ARBA00023134"/>
    </source>
</evidence>
<dbReference type="SUPFAM" id="SSF52540">
    <property type="entry name" value="P-loop containing nucleoside triphosphate hydrolases"/>
    <property type="match status" value="1"/>
</dbReference>
<keyword evidence="2" id="KW-0342">GTP-binding</keyword>
<comment type="caution">
    <text evidence="5">The sequence shown here is derived from an EMBL/GenBank/DDBJ whole genome shotgun (WGS) entry which is preliminary data.</text>
</comment>
<dbReference type="PROSITE" id="PS51883">
    <property type="entry name" value="OBG"/>
    <property type="match status" value="1"/>
</dbReference>
<evidence type="ECO:0008006" key="7">
    <source>
        <dbReference type="Google" id="ProtNLM"/>
    </source>
</evidence>
<reference evidence="5 6" key="1">
    <citation type="journal article" date="2024" name="Nat. Commun.">
        <title>Phylogenomics reveals the evolutionary origins of lichenization in chlorophyte algae.</title>
        <authorList>
            <person name="Puginier C."/>
            <person name="Libourel C."/>
            <person name="Otte J."/>
            <person name="Skaloud P."/>
            <person name="Haon M."/>
            <person name="Grisel S."/>
            <person name="Petersen M."/>
            <person name="Berrin J.G."/>
            <person name="Delaux P.M."/>
            <person name="Dal Grande F."/>
            <person name="Keller J."/>
        </authorList>
    </citation>
    <scope>NUCLEOTIDE SEQUENCE [LARGE SCALE GENOMIC DNA]</scope>
    <source>
        <strain evidence="5 6">SAG 216-7</strain>
    </source>
</reference>
<proteinExistence type="predicted"/>
<dbReference type="Pfam" id="PF01018">
    <property type="entry name" value="GTP1_OBG"/>
    <property type="match status" value="1"/>
</dbReference>
<organism evidence="5 6">
    <name type="scientific">Coccomyxa subellipsoidea</name>
    <dbReference type="NCBI Taxonomy" id="248742"/>
    <lineage>
        <taxon>Eukaryota</taxon>
        <taxon>Viridiplantae</taxon>
        <taxon>Chlorophyta</taxon>
        <taxon>core chlorophytes</taxon>
        <taxon>Trebouxiophyceae</taxon>
        <taxon>Trebouxiophyceae incertae sedis</taxon>
        <taxon>Coccomyxaceae</taxon>
        <taxon>Coccomyxa</taxon>
    </lineage>
</organism>
<evidence type="ECO:0000259" key="3">
    <source>
        <dbReference type="PROSITE" id="PS51710"/>
    </source>
</evidence>